<proteinExistence type="predicted"/>
<protein>
    <submittedName>
        <fullName evidence="1">Uncharacterized protein</fullName>
    </submittedName>
</protein>
<gene>
    <name evidence="1" type="ORF">NDI56_16210</name>
</gene>
<accession>A0ABU2FGS9</accession>
<reference evidence="1 2" key="1">
    <citation type="submission" date="2022-06" db="EMBL/GenBank/DDBJ databases">
        <title>Haloarcula sp. a new haloarchaeum isolate from saline soil.</title>
        <authorList>
            <person name="Strakova D."/>
            <person name="Galisteo C."/>
            <person name="Sanchez-Porro C."/>
            <person name="Ventosa A."/>
        </authorList>
    </citation>
    <scope>NUCLEOTIDE SEQUENCE [LARGE SCALE GENOMIC DNA]</scope>
    <source>
        <strain evidence="1 2">S1CR25-12</strain>
    </source>
</reference>
<organism evidence="1 2">
    <name type="scientific">Haloarcula saliterrae</name>
    <dbReference type="NCBI Taxonomy" id="2950534"/>
    <lineage>
        <taxon>Archaea</taxon>
        <taxon>Methanobacteriati</taxon>
        <taxon>Methanobacteriota</taxon>
        <taxon>Stenosarchaea group</taxon>
        <taxon>Halobacteria</taxon>
        <taxon>Halobacteriales</taxon>
        <taxon>Haloarculaceae</taxon>
        <taxon>Haloarcula</taxon>
    </lineage>
</organism>
<sequence>MSPTNARSQVNEILEQLEDEDIQALNEMVGESPELLRQTLTEYGFLEEEDGDDGMIVNRDSGALSSAQQDLRDALSGELSEPRSIDEIVDTVGAENAGFRQQYRSAQYRSWVSEQLKALAEEGELGRYPDGRKIYYTETPEVAVKNWARLNERFPEDISVADAGTISTDTGMPARIVREALATLKQ</sequence>
<keyword evidence="2" id="KW-1185">Reference proteome</keyword>
<name>A0ABU2FGS9_9EURY</name>
<dbReference type="Proteomes" id="UP001259659">
    <property type="component" value="Unassembled WGS sequence"/>
</dbReference>
<comment type="caution">
    <text evidence="1">The sequence shown here is derived from an EMBL/GenBank/DDBJ whole genome shotgun (WGS) entry which is preliminary data.</text>
</comment>
<evidence type="ECO:0000313" key="2">
    <source>
        <dbReference type="Proteomes" id="UP001259659"/>
    </source>
</evidence>
<evidence type="ECO:0000313" key="1">
    <source>
        <dbReference type="EMBL" id="MDS0260946.1"/>
    </source>
</evidence>
<dbReference type="RefSeq" id="WP_310920724.1">
    <property type="nucleotide sequence ID" value="NZ_JAMQON010000005.1"/>
</dbReference>
<dbReference type="EMBL" id="JAMQON010000005">
    <property type="protein sequence ID" value="MDS0260946.1"/>
    <property type="molecule type" value="Genomic_DNA"/>
</dbReference>